<reference evidence="3" key="1">
    <citation type="submission" date="2022-08" db="UniProtKB">
        <authorList>
            <consortium name="EnsemblMetazoa"/>
        </authorList>
    </citation>
    <scope>IDENTIFICATION</scope>
    <source>
        <strain evidence="3">05x7-T-G4-1.051#20</strain>
    </source>
</reference>
<accession>A0A8W8KMC8</accession>
<name>A0A8W8KMC8_MAGGI</name>
<dbReference type="PANTHER" id="PTHR47331:SF6">
    <property type="entry name" value="DOUBLECORTIN DOMAIN-CONTAINING PROTEIN"/>
    <property type="match status" value="1"/>
</dbReference>
<evidence type="ECO:0000256" key="1">
    <source>
        <dbReference type="SAM" id="Coils"/>
    </source>
</evidence>
<protein>
    <submittedName>
        <fullName evidence="3">Uncharacterized protein</fullName>
    </submittedName>
</protein>
<keyword evidence="4" id="KW-1185">Reference proteome</keyword>
<feature type="region of interest" description="Disordered" evidence="2">
    <location>
        <begin position="756"/>
        <end position="778"/>
    </location>
</feature>
<dbReference type="PANTHER" id="PTHR47331">
    <property type="entry name" value="PHD-TYPE DOMAIN-CONTAINING PROTEIN"/>
    <property type="match status" value="1"/>
</dbReference>
<dbReference type="AlphaFoldDB" id="A0A8W8KMC8"/>
<dbReference type="EnsemblMetazoa" id="G24517.1">
    <property type="protein sequence ID" value="G24517.1:cds"/>
    <property type="gene ID" value="G24517"/>
</dbReference>
<feature type="coiled-coil region" evidence="1">
    <location>
        <begin position="111"/>
        <end position="206"/>
    </location>
</feature>
<dbReference type="Proteomes" id="UP000005408">
    <property type="component" value="Unassembled WGS sequence"/>
</dbReference>
<keyword evidence="1" id="KW-0175">Coiled coil</keyword>
<proteinExistence type="predicted"/>
<feature type="region of interest" description="Disordered" evidence="2">
    <location>
        <begin position="523"/>
        <end position="549"/>
    </location>
</feature>
<feature type="compositionally biased region" description="Polar residues" evidence="2">
    <location>
        <begin position="634"/>
        <end position="650"/>
    </location>
</feature>
<feature type="compositionally biased region" description="Basic and acidic residues" evidence="2">
    <location>
        <begin position="534"/>
        <end position="549"/>
    </location>
</feature>
<sequence length="778" mass="88866">MSTDKQEDKSADKEETDVKREIKFTEKGLENFETLCKENGKLIDRAWNSVEDSILSIQDSEKDVKSLRKLDNDIRVVFEEYTERVNVYGECLRRVNNELARKEEEKLKAYYTRASQLVENALEEIKNLRMDLVENASHISTTSSSERRRRGEQKLEYLKKEAELQKEKLKLEQEEITHKAEAARKKQEVEINLNLLKQESAVMMDEEDEEDDVSLSVTTDNRKDRTRRYVENLNSHDINDIEREDADLRTPNPAESVPIPTPYRPSYIQRQHFADNSAAHFPVDHVDPLSNTVDIQNTQTQMSSADSHLSELTLFLMRKQLVPERFSNFDDKVESYNSWKSSFQSIVAEIKVSKFEELELLVNRLSGRSKEVATSIRNANPGDADRAVKLIWERLDEMYGRPELIESSLRSQLENFRQIGSSENSRLYDLLNILIKIESLKTNPQFATSLAYYDSSSGVNPIISKLPYSLQEKWITRASAHKRTNQVPFPPFSFFVTFLKEMCAIRNDPAFVYNRPAVPANKNRPVRTPMVQSRKSEVTDPGRVDPNRCPYHKADHSIHDCYGFRAKPLTERKNFLQSRNICTRCCLSTQHLPKDCQVRIQCKICGYSNHATALHVDKVSSWSPSIHGGEGIRNSFTQPHSSGPGQANLPSTSKVSTNSTVTSKCTTFCGDRFQGKSCSKTFLVDVFHENNPNNVHRIYVIVDDQCNQTLASPELLDILNISSVPTKFTLTTCSGKTAMYGRNVLGLKVRSIDKNATDDKDHHQPSFPGTCLSRNKAL</sequence>
<evidence type="ECO:0000313" key="3">
    <source>
        <dbReference type="EnsemblMetazoa" id="G24517.1:cds"/>
    </source>
</evidence>
<evidence type="ECO:0000313" key="4">
    <source>
        <dbReference type="Proteomes" id="UP000005408"/>
    </source>
</evidence>
<feature type="region of interest" description="Disordered" evidence="2">
    <location>
        <begin position="630"/>
        <end position="658"/>
    </location>
</feature>
<organism evidence="3 4">
    <name type="scientific">Magallana gigas</name>
    <name type="common">Pacific oyster</name>
    <name type="synonym">Crassostrea gigas</name>
    <dbReference type="NCBI Taxonomy" id="29159"/>
    <lineage>
        <taxon>Eukaryota</taxon>
        <taxon>Metazoa</taxon>
        <taxon>Spiralia</taxon>
        <taxon>Lophotrochozoa</taxon>
        <taxon>Mollusca</taxon>
        <taxon>Bivalvia</taxon>
        <taxon>Autobranchia</taxon>
        <taxon>Pteriomorphia</taxon>
        <taxon>Ostreida</taxon>
        <taxon>Ostreoidea</taxon>
        <taxon>Ostreidae</taxon>
        <taxon>Magallana</taxon>
    </lineage>
</organism>
<evidence type="ECO:0000256" key="2">
    <source>
        <dbReference type="SAM" id="MobiDB-lite"/>
    </source>
</evidence>